<keyword evidence="4 7" id="KW-0418">Kinase</keyword>
<dbReference type="PATRIC" id="fig|1423806.3.peg.440"/>
<comment type="catalytic activity">
    <reaction evidence="7">
        <text>L-rhamnulose + ATP = L-rhamnulose 1-phosphate + ADP + H(+)</text>
        <dbReference type="Rhea" id="RHEA:20117"/>
        <dbReference type="ChEBI" id="CHEBI:15378"/>
        <dbReference type="ChEBI" id="CHEBI:17897"/>
        <dbReference type="ChEBI" id="CHEBI:30616"/>
        <dbReference type="ChEBI" id="CHEBI:58313"/>
        <dbReference type="ChEBI" id="CHEBI:456216"/>
        <dbReference type="EC" id="2.7.1.5"/>
    </reaction>
</comment>
<dbReference type="Proteomes" id="UP000050961">
    <property type="component" value="Unassembled WGS sequence"/>
</dbReference>
<gene>
    <name evidence="7" type="primary">rhaB</name>
    <name evidence="11" type="ORF">FD15_GL000432</name>
</gene>
<organism evidence="11 12">
    <name type="scientific">Liquorilactobacillus sucicola DSM 21376 = JCM 15457</name>
    <dbReference type="NCBI Taxonomy" id="1423806"/>
    <lineage>
        <taxon>Bacteria</taxon>
        <taxon>Bacillati</taxon>
        <taxon>Bacillota</taxon>
        <taxon>Bacilli</taxon>
        <taxon>Lactobacillales</taxon>
        <taxon>Lactobacillaceae</taxon>
        <taxon>Liquorilactobacillus</taxon>
    </lineage>
</organism>
<comment type="function">
    <text evidence="7">Involved in the catabolism of L-rhamnose (6-deoxy-L-mannose). Catalyzes the transfer of the gamma-phosphate group from ATP to the 1-hydroxyl group of L-rhamnulose to yield L-rhamnulose 1-phosphate.</text>
</comment>
<feature type="active site" description="Proton acceptor" evidence="7">
    <location>
        <position position="243"/>
    </location>
</feature>
<dbReference type="GO" id="GO:0005524">
    <property type="term" value="F:ATP binding"/>
    <property type="evidence" value="ECO:0007669"/>
    <property type="project" value="UniProtKB-KW"/>
</dbReference>
<dbReference type="STRING" id="1423806.FD15_GL000432"/>
<name>A0A0R2DS80_9LACO</name>
<evidence type="ECO:0000256" key="7">
    <source>
        <dbReference type="HAMAP-Rule" id="MF_01535"/>
    </source>
</evidence>
<evidence type="ECO:0000256" key="3">
    <source>
        <dbReference type="ARBA" id="ARBA00022741"/>
    </source>
</evidence>
<comment type="pathway">
    <text evidence="7">Carbohydrate degradation; L-rhamnose degradation; glycerone phosphate from L-rhamnose: step 2/3.</text>
</comment>
<comment type="caution">
    <text evidence="11">The sequence shown here is derived from an EMBL/GenBank/DDBJ whole genome shotgun (WGS) entry which is preliminary data.</text>
</comment>
<dbReference type="Pfam" id="PF00370">
    <property type="entry name" value="FGGY_N"/>
    <property type="match status" value="1"/>
</dbReference>
<dbReference type="AlphaFoldDB" id="A0A0R2DS80"/>
<dbReference type="UniPathway" id="UPA00541">
    <property type="reaction ID" value="UER00602"/>
</dbReference>
<accession>A0A0R2DS80</accession>
<dbReference type="NCBIfam" id="TIGR02627">
    <property type="entry name" value="rhamnulo_kin"/>
    <property type="match status" value="1"/>
</dbReference>
<evidence type="ECO:0000313" key="11">
    <source>
        <dbReference type="EMBL" id="KRN06873.1"/>
    </source>
</evidence>
<evidence type="ECO:0000256" key="5">
    <source>
        <dbReference type="ARBA" id="ARBA00022840"/>
    </source>
</evidence>
<evidence type="ECO:0000313" key="12">
    <source>
        <dbReference type="Proteomes" id="UP000050961"/>
    </source>
</evidence>
<dbReference type="InterPro" id="IPR018484">
    <property type="entry name" value="FGGY_N"/>
</dbReference>
<dbReference type="InterPro" id="IPR018485">
    <property type="entry name" value="FGGY_C"/>
</dbReference>
<dbReference type="PANTHER" id="PTHR43095">
    <property type="entry name" value="SUGAR KINASE"/>
    <property type="match status" value="1"/>
</dbReference>
<dbReference type="InterPro" id="IPR050406">
    <property type="entry name" value="FGGY_Carb_Kinase"/>
</dbReference>
<dbReference type="InterPro" id="IPR043129">
    <property type="entry name" value="ATPase_NBD"/>
</dbReference>
<feature type="binding site" evidence="7">
    <location>
        <position position="409"/>
    </location>
    <ligand>
        <name>ATP</name>
        <dbReference type="ChEBI" id="CHEBI:30616"/>
    </ligand>
</feature>
<evidence type="ECO:0000256" key="1">
    <source>
        <dbReference type="ARBA" id="ARBA00009156"/>
    </source>
</evidence>
<comment type="cofactor">
    <cofactor evidence="7">
        <name>Mg(2+)</name>
        <dbReference type="ChEBI" id="CHEBI:18420"/>
    </cofactor>
</comment>
<dbReference type="EC" id="2.7.1.5" evidence="7 8"/>
<dbReference type="eggNOG" id="COG1070">
    <property type="taxonomic scope" value="Bacteria"/>
</dbReference>
<dbReference type="GO" id="GO:0019301">
    <property type="term" value="P:rhamnose catabolic process"/>
    <property type="evidence" value="ECO:0007669"/>
    <property type="project" value="UniProtKB-UniRule"/>
</dbReference>
<feature type="binding site" evidence="7">
    <location>
        <position position="310"/>
    </location>
    <ligand>
        <name>ATP</name>
        <dbReference type="ChEBI" id="CHEBI:30616"/>
    </ligand>
</feature>
<comment type="caution">
    <text evidence="7">Lacks conserved residue(s) required for the propagation of feature annotation.</text>
</comment>
<feature type="binding site" evidence="7">
    <location>
        <position position="87"/>
    </location>
    <ligand>
        <name>substrate</name>
    </ligand>
</feature>
<evidence type="ECO:0000256" key="6">
    <source>
        <dbReference type="ARBA" id="ARBA00023308"/>
    </source>
</evidence>
<comment type="similarity">
    <text evidence="7">Belongs to the rhamnulokinase family.</text>
</comment>
<proteinExistence type="inferred from homology"/>
<feature type="binding site" evidence="7">
    <location>
        <position position="265"/>
    </location>
    <ligand>
        <name>ATP</name>
        <dbReference type="ChEBI" id="CHEBI:30616"/>
    </ligand>
</feature>
<dbReference type="SUPFAM" id="SSF53067">
    <property type="entry name" value="Actin-like ATPase domain"/>
    <property type="match status" value="2"/>
</dbReference>
<dbReference type="GO" id="GO:0008993">
    <property type="term" value="F:rhamnulokinase activity"/>
    <property type="evidence" value="ECO:0007669"/>
    <property type="project" value="UniProtKB-UniRule"/>
</dbReference>
<sequence length="497" mass="56197">MKGFEQFMTRTYVAVDIGASSGRLMLANLVDSKLVMKEAHRFKNGFIHDKGHDRWNVDGLIKEILIGLSKIKKAGYQNVVLGIDTWAVDYVLVDEQGEKIQDPISYRDTRTQGSIERLTTDLSKEYIYQKTGIQFLDFNTLYQLFEEDKDLLAKTARIMMIPDYIGYALTGKAVTEVTNASTTQMLSLREGLFDDHLLEKVNVKQSQFPKLVEAGTILGEVKSELSEKYDLPKTEVITVATHDTASAVIGAPGIGQKWAYLSSGTWSLIGAELNIPENGEVAFKQNYTNEWGAYGTYRFLKNIMGLWLIQNIKQELGDQYSFAELAKLAEEEPPFQQLIDVNDERFQNPSNMIEEIKKYCQETKQKVPQTPGELSMAVYSNLSLYYANELSILDHILGYHIDSLNIVGGGSNVELMNQLTATISGVNVYAGPSEATAIGNIMVQMITKGDILNVYLARRIIANSFNIKEFRPENDKYPEILQVYQRFLKSSFERRKR</sequence>
<keyword evidence="7" id="KW-0460">Magnesium</keyword>
<dbReference type="Gene3D" id="3.30.420.40">
    <property type="match status" value="2"/>
</dbReference>
<keyword evidence="5 7" id="KW-0067">ATP-binding</keyword>
<evidence type="ECO:0000256" key="2">
    <source>
        <dbReference type="ARBA" id="ARBA00022679"/>
    </source>
</evidence>
<dbReference type="InterPro" id="IPR013449">
    <property type="entry name" value="Rhamnulokinase"/>
</dbReference>
<evidence type="ECO:0000256" key="4">
    <source>
        <dbReference type="ARBA" id="ARBA00022777"/>
    </source>
</evidence>
<dbReference type="EMBL" id="AYZF01000008">
    <property type="protein sequence ID" value="KRN06873.1"/>
    <property type="molecule type" value="Genomic_DNA"/>
</dbReference>
<feature type="binding site" evidence="7">
    <location>
        <begin position="19"/>
        <end position="23"/>
    </location>
    <ligand>
        <name>ATP</name>
        <dbReference type="ChEBI" id="CHEBI:30616"/>
    </ligand>
</feature>
<evidence type="ECO:0000256" key="8">
    <source>
        <dbReference type="NCBIfam" id="TIGR02627"/>
    </source>
</evidence>
<keyword evidence="6 7" id="KW-0684">Rhamnose metabolism</keyword>
<keyword evidence="3 7" id="KW-0547">Nucleotide-binding</keyword>
<dbReference type="CDD" id="cd07771">
    <property type="entry name" value="ASKHA_NBD_FGGY_RhaB-like"/>
    <property type="match status" value="1"/>
</dbReference>
<feature type="binding site" evidence="7">
    <location>
        <position position="302"/>
    </location>
    <ligand>
        <name>substrate</name>
    </ligand>
</feature>
<dbReference type="FunFam" id="3.30.420.40:FF:000064">
    <property type="entry name" value="Rhamnulokinase"/>
    <property type="match status" value="1"/>
</dbReference>
<reference evidence="11 12" key="1">
    <citation type="journal article" date="2015" name="Genome Announc.">
        <title>Expanding the biotechnology potential of lactobacilli through comparative genomics of 213 strains and associated genera.</title>
        <authorList>
            <person name="Sun Z."/>
            <person name="Harris H.M."/>
            <person name="McCann A."/>
            <person name="Guo C."/>
            <person name="Argimon S."/>
            <person name="Zhang W."/>
            <person name="Yang X."/>
            <person name="Jeffery I.B."/>
            <person name="Cooney J.C."/>
            <person name="Kagawa T.F."/>
            <person name="Liu W."/>
            <person name="Song Y."/>
            <person name="Salvetti E."/>
            <person name="Wrobel A."/>
            <person name="Rasinkangas P."/>
            <person name="Parkhill J."/>
            <person name="Rea M.C."/>
            <person name="O'Sullivan O."/>
            <person name="Ritari J."/>
            <person name="Douillard F.P."/>
            <person name="Paul Ross R."/>
            <person name="Yang R."/>
            <person name="Briner A.E."/>
            <person name="Felis G.E."/>
            <person name="de Vos W.M."/>
            <person name="Barrangou R."/>
            <person name="Klaenhammer T.R."/>
            <person name="Caufield P.W."/>
            <person name="Cui Y."/>
            <person name="Zhang H."/>
            <person name="O'Toole P.W."/>
        </authorList>
    </citation>
    <scope>NUCLEOTIDE SEQUENCE [LARGE SCALE GENOMIC DNA]</scope>
    <source>
        <strain evidence="11 12">DSM 21376</strain>
    </source>
</reference>
<feature type="domain" description="Carbohydrate kinase FGGY N-terminal" evidence="9">
    <location>
        <begin position="12"/>
        <end position="250"/>
    </location>
</feature>
<feature type="domain" description="Carbohydrate kinase FGGY C-terminal" evidence="10">
    <location>
        <begin position="259"/>
        <end position="446"/>
    </location>
</feature>
<protein>
    <recommendedName>
        <fullName evidence="7 8">Rhamnulokinase</fullName>
        <shortName evidence="7">RhaB</shortName>
        <ecNumber evidence="7 8">2.7.1.5</ecNumber>
    </recommendedName>
    <alternativeName>
        <fullName evidence="7">ATP:L-rhamnulose phosphotransferase</fullName>
    </alternativeName>
    <alternativeName>
        <fullName evidence="7">L-rhamnulose 1-kinase</fullName>
    </alternativeName>
    <alternativeName>
        <fullName evidence="7">Rhamnulose kinase</fullName>
    </alternativeName>
</protein>
<dbReference type="Pfam" id="PF02782">
    <property type="entry name" value="FGGY_C"/>
    <property type="match status" value="1"/>
</dbReference>
<dbReference type="HAMAP" id="MF_01535">
    <property type="entry name" value="Rhamnulokinase"/>
    <property type="match status" value="1"/>
</dbReference>
<keyword evidence="2 7" id="KW-0808">Transferase</keyword>
<feature type="binding site" evidence="7">
    <location>
        <begin position="242"/>
        <end position="244"/>
    </location>
    <ligand>
        <name>substrate</name>
    </ligand>
</feature>
<evidence type="ECO:0000259" key="9">
    <source>
        <dbReference type="Pfam" id="PF00370"/>
    </source>
</evidence>
<evidence type="ECO:0000259" key="10">
    <source>
        <dbReference type="Pfam" id="PF02782"/>
    </source>
</evidence>
<comment type="similarity">
    <text evidence="1">Belongs to the FGGY kinase family.</text>
</comment>
<keyword evidence="12" id="KW-1185">Reference proteome</keyword>